<evidence type="ECO:0000313" key="3">
    <source>
        <dbReference type="Proteomes" id="UP000061569"/>
    </source>
</evidence>
<dbReference type="PANTHER" id="PTHR22946">
    <property type="entry name" value="DIENELACTONE HYDROLASE DOMAIN-CONTAINING PROTEIN-RELATED"/>
    <property type="match status" value="1"/>
</dbReference>
<name>A0A0S2DKW5_LYSEN</name>
<dbReference type="SUPFAM" id="SSF53474">
    <property type="entry name" value="alpha/beta-Hydrolases"/>
    <property type="match status" value="1"/>
</dbReference>
<dbReference type="AlphaFoldDB" id="A0A0S2DKW5"/>
<dbReference type="InterPro" id="IPR029058">
    <property type="entry name" value="AB_hydrolase_fold"/>
</dbReference>
<dbReference type="Pfam" id="PF01738">
    <property type="entry name" value="DLH"/>
    <property type="match status" value="1"/>
</dbReference>
<proteinExistence type="predicted"/>
<protein>
    <submittedName>
        <fullName evidence="2">Dienelactone hydrolase family protein</fullName>
    </submittedName>
</protein>
<reference evidence="2 3" key="1">
    <citation type="submission" date="2015-11" db="EMBL/GenBank/DDBJ databases">
        <title>Genome sequences of Lysobacter enzymogenes strain C3 and Lysobacter antibioticus ATCC 29479.</title>
        <authorList>
            <person name="Kobayashi D.Y."/>
        </authorList>
    </citation>
    <scope>NUCLEOTIDE SEQUENCE [LARGE SCALE GENOMIC DNA]</scope>
    <source>
        <strain evidence="2 3">C3</strain>
    </source>
</reference>
<dbReference type="InterPro" id="IPR002925">
    <property type="entry name" value="Dienelactn_hydro"/>
</dbReference>
<evidence type="ECO:0000259" key="1">
    <source>
        <dbReference type="Pfam" id="PF01738"/>
    </source>
</evidence>
<feature type="domain" description="Dienelactone hydrolase" evidence="1">
    <location>
        <begin position="39"/>
        <end position="259"/>
    </location>
</feature>
<dbReference type="STRING" id="69.GLE_3729"/>
<dbReference type="Gene3D" id="3.40.50.1820">
    <property type="entry name" value="alpha/beta hydrolase"/>
    <property type="match status" value="1"/>
</dbReference>
<sequence>MRRPVAVLLLALCATPAFAAIKSRPVEWKIGEEVFSGVLVYDDVNAIKRPGLVLVPNWMGVTDNAIERAGEIAGDDYVVLVADMYGKGVRPKNKDEAKAAVGKIYADGGVTLRKRATAALAALKAQDKTAPLDAARIGALGFCFGGSSVLELARTGVNLAGVASFHGGLKAHLPGNGVKINTPVLVLNGAADKSVPNEDIVAFEREMDEGGADWQLVNYSGARHCFAESENAGNPPEDNCRYDARAAKRSFAAMRAFFVERFGVRE</sequence>
<accession>A0A0S2DKW5</accession>
<dbReference type="Proteomes" id="UP000061569">
    <property type="component" value="Chromosome"/>
</dbReference>
<dbReference type="PATRIC" id="fig|69.6.peg.3674"/>
<dbReference type="InterPro" id="IPR050261">
    <property type="entry name" value="FrsA_esterase"/>
</dbReference>
<dbReference type="GO" id="GO:0016787">
    <property type="term" value="F:hydrolase activity"/>
    <property type="evidence" value="ECO:0007669"/>
    <property type="project" value="UniProtKB-KW"/>
</dbReference>
<evidence type="ECO:0000313" key="2">
    <source>
        <dbReference type="EMBL" id="ALN59073.1"/>
    </source>
</evidence>
<gene>
    <name evidence="2" type="ORF">GLE_3729</name>
</gene>
<dbReference type="OrthoDB" id="9787933at2"/>
<keyword evidence="2" id="KW-0378">Hydrolase</keyword>
<dbReference type="EMBL" id="CP013140">
    <property type="protein sequence ID" value="ALN59073.1"/>
    <property type="molecule type" value="Genomic_DNA"/>
</dbReference>
<dbReference type="KEGG" id="lez:GLE_3729"/>
<dbReference type="PANTHER" id="PTHR22946:SF4">
    <property type="entry name" value="ESTERASE FRSA"/>
    <property type="match status" value="1"/>
</dbReference>
<organism evidence="2 3">
    <name type="scientific">Lysobacter enzymogenes</name>
    <dbReference type="NCBI Taxonomy" id="69"/>
    <lineage>
        <taxon>Bacteria</taxon>
        <taxon>Pseudomonadati</taxon>
        <taxon>Pseudomonadota</taxon>
        <taxon>Gammaproteobacteria</taxon>
        <taxon>Lysobacterales</taxon>
        <taxon>Lysobacteraceae</taxon>
        <taxon>Lysobacter</taxon>
    </lineage>
</organism>